<accession>A0A0A9D594</accession>
<reference evidence="1" key="1">
    <citation type="submission" date="2014-09" db="EMBL/GenBank/DDBJ databases">
        <authorList>
            <person name="Magalhaes I.L.F."/>
            <person name="Oliveira U."/>
            <person name="Santos F.R."/>
            <person name="Vidigal T.H.D.A."/>
            <person name="Brescovit A.D."/>
            <person name="Santos A.J."/>
        </authorList>
    </citation>
    <scope>NUCLEOTIDE SEQUENCE</scope>
    <source>
        <tissue evidence="1">Shoot tissue taken approximately 20 cm above the soil surface</tissue>
    </source>
</reference>
<dbReference type="EMBL" id="GBRH01216032">
    <property type="protein sequence ID" value="JAD81863.1"/>
    <property type="molecule type" value="Transcribed_RNA"/>
</dbReference>
<reference evidence="1" key="2">
    <citation type="journal article" date="2015" name="Data Brief">
        <title>Shoot transcriptome of the giant reed, Arundo donax.</title>
        <authorList>
            <person name="Barrero R.A."/>
            <person name="Guerrero F.D."/>
            <person name="Moolhuijzen P."/>
            <person name="Goolsby J.A."/>
            <person name="Tidwell J."/>
            <person name="Bellgard S.E."/>
            <person name="Bellgard M.I."/>
        </authorList>
    </citation>
    <scope>NUCLEOTIDE SEQUENCE</scope>
    <source>
        <tissue evidence="1">Shoot tissue taken approximately 20 cm above the soil surface</tissue>
    </source>
</reference>
<evidence type="ECO:0000313" key="1">
    <source>
        <dbReference type="EMBL" id="JAD81863.1"/>
    </source>
</evidence>
<protein>
    <submittedName>
        <fullName evidence="1">Uncharacterized protein</fullName>
    </submittedName>
</protein>
<proteinExistence type="predicted"/>
<sequence length="59" mass="6916">MIESTCARLHILPNMLTYFRFLQLIDKLAVLSSIHSRGYWIDRLLLEVSCSNSPRSFCR</sequence>
<dbReference type="AlphaFoldDB" id="A0A0A9D594"/>
<name>A0A0A9D594_ARUDO</name>
<organism evidence="1">
    <name type="scientific">Arundo donax</name>
    <name type="common">Giant reed</name>
    <name type="synonym">Donax arundinaceus</name>
    <dbReference type="NCBI Taxonomy" id="35708"/>
    <lineage>
        <taxon>Eukaryota</taxon>
        <taxon>Viridiplantae</taxon>
        <taxon>Streptophyta</taxon>
        <taxon>Embryophyta</taxon>
        <taxon>Tracheophyta</taxon>
        <taxon>Spermatophyta</taxon>
        <taxon>Magnoliopsida</taxon>
        <taxon>Liliopsida</taxon>
        <taxon>Poales</taxon>
        <taxon>Poaceae</taxon>
        <taxon>PACMAD clade</taxon>
        <taxon>Arundinoideae</taxon>
        <taxon>Arundineae</taxon>
        <taxon>Arundo</taxon>
    </lineage>
</organism>